<feature type="domain" description="HD-GYP" evidence="3">
    <location>
        <begin position="156"/>
        <end position="351"/>
    </location>
</feature>
<reference evidence="5" key="1">
    <citation type="journal article" date="2019" name="Int. J. Syst. Evol. Microbiol.">
        <title>The Global Catalogue of Microorganisms (GCM) 10K type strain sequencing project: providing services to taxonomists for standard genome sequencing and annotation.</title>
        <authorList>
            <consortium name="The Broad Institute Genomics Platform"/>
            <consortium name="The Broad Institute Genome Sequencing Center for Infectious Disease"/>
            <person name="Wu L."/>
            <person name="Ma J."/>
        </authorList>
    </citation>
    <scope>NUCLEOTIDE SEQUENCE [LARGE SCALE GENOMIC DNA]</scope>
    <source>
        <strain evidence="5">NBRC 108730</strain>
    </source>
</reference>
<evidence type="ECO:0000256" key="2">
    <source>
        <dbReference type="SAM" id="Phobius"/>
    </source>
</evidence>
<evidence type="ECO:0000256" key="1">
    <source>
        <dbReference type="SAM" id="MobiDB-lite"/>
    </source>
</evidence>
<dbReference type="InterPro" id="IPR037522">
    <property type="entry name" value="HD_GYP_dom"/>
</dbReference>
<feature type="transmembrane region" description="Helical" evidence="2">
    <location>
        <begin position="132"/>
        <end position="150"/>
    </location>
</feature>
<keyword evidence="2" id="KW-0812">Transmembrane</keyword>
<dbReference type="SUPFAM" id="SSF109604">
    <property type="entry name" value="HD-domain/PDEase-like"/>
    <property type="match status" value="1"/>
</dbReference>
<feature type="transmembrane region" description="Helical" evidence="2">
    <location>
        <begin position="35"/>
        <end position="54"/>
    </location>
</feature>
<proteinExistence type="predicted"/>
<name>A0ABQ6JMK2_9ACTN</name>
<dbReference type="PANTHER" id="PTHR43155">
    <property type="entry name" value="CYCLIC DI-GMP PHOSPHODIESTERASE PA4108-RELATED"/>
    <property type="match status" value="1"/>
</dbReference>
<dbReference type="PROSITE" id="PS51832">
    <property type="entry name" value="HD_GYP"/>
    <property type="match status" value="1"/>
</dbReference>
<evidence type="ECO:0000313" key="4">
    <source>
        <dbReference type="EMBL" id="GMA88554.1"/>
    </source>
</evidence>
<feature type="transmembrane region" description="Helical" evidence="2">
    <location>
        <begin position="6"/>
        <end position="26"/>
    </location>
</feature>
<keyword evidence="2" id="KW-0472">Membrane</keyword>
<feature type="compositionally biased region" description="Acidic residues" evidence="1">
    <location>
        <begin position="379"/>
        <end position="396"/>
    </location>
</feature>
<keyword evidence="2" id="KW-1133">Transmembrane helix</keyword>
<comment type="caution">
    <text evidence="4">The sequence shown here is derived from an EMBL/GenBank/DDBJ whole genome shotgun (WGS) entry which is preliminary data.</text>
</comment>
<evidence type="ECO:0000259" key="3">
    <source>
        <dbReference type="PROSITE" id="PS51832"/>
    </source>
</evidence>
<gene>
    <name evidence="4" type="ORF">GCM10025868_38040</name>
</gene>
<keyword evidence="5" id="KW-1185">Reference proteome</keyword>
<feature type="region of interest" description="Disordered" evidence="1">
    <location>
        <begin position="342"/>
        <end position="416"/>
    </location>
</feature>
<evidence type="ECO:0000313" key="5">
    <source>
        <dbReference type="Proteomes" id="UP001157017"/>
    </source>
</evidence>
<dbReference type="EMBL" id="BSUZ01000001">
    <property type="protein sequence ID" value="GMA88554.1"/>
    <property type="molecule type" value="Genomic_DNA"/>
</dbReference>
<dbReference type="Gene3D" id="1.10.3210.10">
    <property type="entry name" value="Hypothetical protein af1432"/>
    <property type="match status" value="1"/>
</dbReference>
<organism evidence="4 5">
    <name type="scientific">Angustibacter aerolatus</name>
    <dbReference type="NCBI Taxonomy" id="1162965"/>
    <lineage>
        <taxon>Bacteria</taxon>
        <taxon>Bacillati</taxon>
        <taxon>Actinomycetota</taxon>
        <taxon>Actinomycetes</taxon>
        <taxon>Kineosporiales</taxon>
        <taxon>Kineosporiaceae</taxon>
    </lineage>
</organism>
<feature type="transmembrane region" description="Helical" evidence="2">
    <location>
        <begin position="66"/>
        <end position="91"/>
    </location>
</feature>
<accession>A0ABQ6JMK2</accession>
<sequence>MLTGPTGAILVGVAAIAFASGMPLVVRTFNAAKQVLQVALASVAFTALGGEWTGPSHGHDSIPRDLGLPMLGVIVTMFLFSAVAVAGIVHIDTRTPFGEVFAGIVRSLSVPYVGYGVLALLLVVLWDDAGVGPLSAALVLAPLFVARWAFAQYAAQHAAHERTVAALVTAVEAKDHYTRGHSDRVARASVLIGRTLGLSQQRTSTLHFAGMLHDIGKIGVPTPVLQKTGPLTDAEFETIARHPVRGLEMVREIEFLGEALQAILHHHERLDGRGYPMGMHGMEIPEFARIIAVADAFDAMTSTRSYRGARSVEAALTEPRACTGTQFDPRFVLALEQALERSPWEPEVEGDGTAPRFETAPASRASVVQHDAPRPTPADDVDVDDVDDADEADEADDAGRRPDAGPHPVPTQGGST</sequence>
<dbReference type="SMART" id="SM00471">
    <property type="entry name" value="HDc"/>
    <property type="match status" value="1"/>
</dbReference>
<dbReference type="Proteomes" id="UP001157017">
    <property type="component" value="Unassembled WGS sequence"/>
</dbReference>
<dbReference type="Pfam" id="PF13487">
    <property type="entry name" value="HD_5"/>
    <property type="match status" value="1"/>
</dbReference>
<feature type="transmembrane region" description="Helical" evidence="2">
    <location>
        <begin position="103"/>
        <end position="126"/>
    </location>
</feature>
<dbReference type="PANTHER" id="PTHR43155:SF2">
    <property type="entry name" value="CYCLIC DI-GMP PHOSPHODIESTERASE PA4108"/>
    <property type="match status" value="1"/>
</dbReference>
<dbReference type="InterPro" id="IPR003607">
    <property type="entry name" value="HD/PDEase_dom"/>
</dbReference>
<dbReference type="CDD" id="cd00077">
    <property type="entry name" value="HDc"/>
    <property type="match status" value="1"/>
</dbReference>
<protein>
    <submittedName>
        <fullName evidence="4">Metal-dependent phosphohydrolase</fullName>
    </submittedName>
</protein>